<evidence type="ECO:0000256" key="5">
    <source>
        <dbReference type="HAMAP-Rule" id="MF_01334"/>
    </source>
</evidence>
<keyword evidence="2 5" id="KW-0694">RNA-binding</keyword>
<dbReference type="Gene3D" id="2.40.240.10">
    <property type="entry name" value="Ribosomal Protein L25, Chain P"/>
    <property type="match status" value="1"/>
</dbReference>
<evidence type="ECO:0000313" key="10">
    <source>
        <dbReference type="Proteomes" id="UP000775179"/>
    </source>
</evidence>
<feature type="region of interest" description="Disordered" evidence="6">
    <location>
        <begin position="1"/>
        <end position="21"/>
    </location>
</feature>
<feature type="compositionally biased region" description="Basic and acidic residues" evidence="6">
    <location>
        <begin position="1"/>
        <end position="12"/>
    </location>
</feature>
<comment type="subunit">
    <text evidence="5">Part of the 50S ribosomal subunit; part of the 5S rRNA/L5/L18/L25 subcomplex. Contacts the 5S rRNA. Binds to the 5S rRNA independently of L5 and L18.</text>
</comment>
<dbReference type="GeneID" id="66301893"/>
<comment type="function">
    <text evidence="5">This is one of the proteins that binds to the 5S RNA in the ribosome where it forms part of the central protuberance.</text>
</comment>
<dbReference type="GO" id="GO:0006412">
    <property type="term" value="P:translation"/>
    <property type="evidence" value="ECO:0007669"/>
    <property type="project" value="UniProtKB-UniRule"/>
</dbReference>
<dbReference type="Gene3D" id="2.170.120.20">
    <property type="entry name" value="Ribosomal protein L25, beta domain"/>
    <property type="match status" value="1"/>
</dbReference>
<evidence type="ECO:0000256" key="6">
    <source>
        <dbReference type="SAM" id="MobiDB-lite"/>
    </source>
</evidence>
<sequence>MTNLELNKRDNKVSNSAKKARRNGKVPGVLYGKTIKSLMFEVGELELAREIACEGEHGILNFNLTGENHKALVKDVQRDPVSHKIIHLDLEELQGNQNIISSVPIHYVGEEILTKRGIVLQKERDSVKVECAADLLPKYLEVKVNRGGVGSVYKFGDLEVASEISIVDDLNSVIASISYERKTVADDMEAVVESEEKDLNK</sequence>
<evidence type="ECO:0000256" key="1">
    <source>
        <dbReference type="ARBA" id="ARBA00022730"/>
    </source>
</evidence>
<keyword evidence="3 5" id="KW-0689">Ribosomal protein</keyword>
<name>A0ABD4REK2_9CLOT</name>
<dbReference type="PANTHER" id="PTHR33284:SF1">
    <property type="entry name" value="RIBOSOMAL PROTEIN L25_GLN-TRNA SYNTHETASE, ANTI-CODON-BINDING DOMAIN-CONTAINING PROTEIN"/>
    <property type="match status" value="1"/>
</dbReference>
<dbReference type="SUPFAM" id="SSF50715">
    <property type="entry name" value="Ribosomal protein L25-like"/>
    <property type="match status" value="1"/>
</dbReference>
<dbReference type="PANTHER" id="PTHR33284">
    <property type="entry name" value="RIBOSOMAL PROTEIN L25/GLN-TRNA SYNTHETASE, ANTI-CODON-BINDING DOMAIN-CONTAINING PROTEIN"/>
    <property type="match status" value="1"/>
</dbReference>
<evidence type="ECO:0000256" key="2">
    <source>
        <dbReference type="ARBA" id="ARBA00022884"/>
    </source>
</evidence>
<dbReference type="GO" id="GO:0019843">
    <property type="term" value="F:rRNA binding"/>
    <property type="evidence" value="ECO:0007669"/>
    <property type="project" value="UniProtKB-KW"/>
</dbReference>
<dbReference type="AlphaFoldDB" id="A0ABD4REK2"/>
<dbReference type="InterPro" id="IPR020057">
    <property type="entry name" value="Ribosomal_bL25_b-dom"/>
</dbReference>
<dbReference type="RefSeq" id="WP_021875881.1">
    <property type="nucleotide sequence ID" value="NZ_CP018624.1"/>
</dbReference>
<evidence type="ECO:0000256" key="4">
    <source>
        <dbReference type="ARBA" id="ARBA00023274"/>
    </source>
</evidence>
<proteinExistence type="inferred from homology"/>
<dbReference type="InterPro" id="IPR020056">
    <property type="entry name" value="Rbsml_bL25/Gln-tRNA_synth_N"/>
</dbReference>
<evidence type="ECO:0000259" key="8">
    <source>
        <dbReference type="Pfam" id="PF14693"/>
    </source>
</evidence>
<protein>
    <recommendedName>
        <fullName evidence="5">Large ribosomal subunit protein bL25</fullName>
    </recommendedName>
    <alternativeName>
        <fullName evidence="5">General stress protein CTC</fullName>
    </alternativeName>
</protein>
<evidence type="ECO:0000259" key="7">
    <source>
        <dbReference type="Pfam" id="PF01386"/>
    </source>
</evidence>
<dbReference type="InterPro" id="IPR037121">
    <property type="entry name" value="Ribosomal_bL25_C"/>
</dbReference>
<dbReference type="InterPro" id="IPR001021">
    <property type="entry name" value="Ribosomal_bL25_long"/>
</dbReference>
<dbReference type="KEGG" id="cchv:BTM20_08415"/>
<keyword evidence="4 5" id="KW-0687">Ribonucleoprotein</keyword>
<dbReference type="NCBIfam" id="TIGR00731">
    <property type="entry name" value="bL25_bact_ctc"/>
    <property type="match status" value="1"/>
</dbReference>
<dbReference type="HAMAP" id="MF_01334">
    <property type="entry name" value="Ribosomal_bL25_CTC"/>
    <property type="match status" value="1"/>
</dbReference>
<evidence type="ECO:0000256" key="3">
    <source>
        <dbReference type="ARBA" id="ARBA00022980"/>
    </source>
</evidence>
<dbReference type="CDD" id="cd00495">
    <property type="entry name" value="Ribosomal_L25_TL5_CTC"/>
    <property type="match status" value="1"/>
</dbReference>
<evidence type="ECO:0000313" key="9">
    <source>
        <dbReference type="EMBL" id="MBX7289700.1"/>
    </source>
</evidence>
<accession>A0ABD4REK2</accession>
<dbReference type="Pfam" id="PF14693">
    <property type="entry name" value="Ribosomal_TL5_C"/>
    <property type="match status" value="1"/>
</dbReference>
<feature type="domain" description="Large ribosomal subunit protein bL25 beta" evidence="8">
    <location>
        <begin position="101"/>
        <end position="179"/>
    </location>
</feature>
<feature type="domain" description="Large ribosomal subunit protein bL25 L25" evidence="7">
    <location>
        <begin position="4"/>
        <end position="90"/>
    </location>
</feature>
<reference evidence="9 10" key="1">
    <citation type="submission" date="2021-08" db="EMBL/GenBank/DDBJ databases">
        <title>Genome sequence analysis of Clostridium chauvoei strains of European origin and evaluation of typing options for outbreak investigations.</title>
        <authorList>
            <person name="Abdel-Glil M."/>
            <person name="Thomas P."/>
            <person name="Seyboldt C."/>
        </authorList>
    </citation>
    <scope>NUCLEOTIDE SEQUENCE [LARGE SCALE GENOMIC DNA]</scope>
    <source>
        <strain evidence="9 10">S0260-09</strain>
    </source>
</reference>
<dbReference type="GO" id="GO:0005840">
    <property type="term" value="C:ribosome"/>
    <property type="evidence" value="ECO:0007669"/>
    <property type="project" value="UniProtKB-KW"/>
</dbReference>
<dbReference type="InterPro" id="IPR020930">
    <property type="entry name" value="Ribosomal_uL5_bac-type"/>
</dbReference>
<gene>
    <name evidence="5" type="primary">rplY</name>
    <name evidence="5" type="synonym">ctc</name>
    <name evidence="9" type="ORF">K4H94_01355</name>
</gene>
<dbReference type="InterPro" id="IPR011035">
    <property type="entry name" value="Ribosomal_bL25/Gln-tRNA_synth"/>
</dbReference>
<dbReference type="GO" id="GO:1990904">
    <property type="term" value="C:ribonucleoprotein complex"/>
    <property type="evidence" value="ECO:0007669"/>
    <property type="project" value="UniProtKB-KW"/>
</dbReference>
<organism evidence="9 10">
    <name type="scientific">Clostridium chauvoei</name>
    <dbReference type="NCBI Taxonomy" id="46867"/>
    <lineage>
        <taxon>Bacteria</taxon>
        <taxon>Bacillati</taxon>
        <taxon>Bacillota</taxon>
        <taxon>Clostridia</taxon>
        <taxon>Eubacteriales</taxon>
        <taxon>Clostridiaceae</taxon>
        <taxon>Clostridium</taxon>
    </lineage>
</organism>
<dbReference type="Pfam" id="PF01386">
    <property type="entry name" value="Ribosomal_L25p"/>
    <property type="match status" value="1"/>
</dbReference>
<dbReference type="Proteomes" id="UP000775179">
    <property type="component" value="Unassembled WGS sequence"/>
</dbReference>
<dbReference type="InterPro" id="IPR029751">
    <property type="entry name" value="Ribosomal_L25_dom"/>
</dbReference>
<comment type="similarity">
    <text evidence="5">Belongs to the bacterial ribosomal protein bL25 family. CTC subfamily.</text>
</comment>
<keyword evidence="1 5" id="KW-0699">rRNA-binding</keyword>
<comment type="caution">
    <text evidence="9">The sequence shown here is derived from an EMBL/GenBank/DDBJ whole genome shotgun (WGS) entry which is preliminary data.</text>
</comment>
<dbReference type="EMBL" id="JAIFTX010000002">
    <property type="protein sequence ID" value="MBX7289700.1"/>
    <property type="molecule type" value="Genomic_DNA"/>
</dbReference>